<reference evidence="6" key="1">
    <citation type="journal article" date="2019" name="Toxins">
        <title>Detection of Abrin-Like and Prepropulchellin-Like Toxin Genes and Transcripts Using Whole Genome Sequencing and Full-Length Transcript Sequencing of Abrus precatorius.</title>
        <authorList>
            <person name="Hovde B.T."/>
            <person name="Daligault H.E."/>
            <person name="Hanschen E.R."/>
            <person name="Kunde Y.A."/>
            <person name="Johnson M.B."/>
            <person name="Starkenburg S.R."/>
            <person name="Johnson S.L."/>
        </authorList>
    </citation>
    <scope>NUCLEOTIDE SEQUENCE [LARGE SCALE GENOMIC DNA]</scope>
</reference>
<dbReference type="GO" id="GO:0005737">
    <property type="term" value="C:cytoplasm"/>
    <property type="evidence" value="ECO:0007669"/>
    <property type="project" value="UniProtKB-SubCell"/>
</dbReference>
<evidence type="ECO:0000256" key="3">
    <source>
        <dbReference type="ARBA" id="ARBA00022574"/>
    </source>
</evidence>
<evidence type="ECO:0000256" key="4">
    <source>
        <dbReference type="ARBA" id="ARBA00022737"/>
    </source>
</evidence>
<feature type="repeat" description="WD" evidence="5">
    <location>
        <begin position="290"/>
        <end position="324"/>
    </location>
</feature>
<dbReference type="PANTHER" id="PTHR19857:SF8">
    <property type="entry name" value="ANGIO-ASSOCIATED MIGRATORY CELL PROTEIN"/>
    <property type="match status" value="1"/>
</dbReference>
<dbReference type="GeneID" id="113855547"/>
<evidence type="ECO:0000256" key="1">
    <source>
        <dbReference type="ARBA" id="ARBA00004496"/>
    </source>
</evidence>
<protein>
    <submittedName>
        <fullName evidence="7">Angio-associated migratory cell protein-like</fullName>
    </submittedName>
</protein>
<dbReference type="InterPro" id="IPR015943">
    <property type="entry name" value="WD40/YVTN_repeat-like_dom_sf"/>
</dbReference>
<evidence type="ECO:0000313" key="7">
    <source>
        <dbReference type="RefSeq" id="XP_027342987.1"/>
    </source>
</evidence>
<dbReference type="Proteomes" id="UP000694853">
    <property type="component" value="Unplaced"/>
</dbReference>
<gene>
    <name evidence="7" type="primary">LOC113855547</name>
</gene>
<dbReference type="InterPro" id="IPR036322">
    <property type="entry name" value="WD40_repeat_dom_sf"/>
</dbReference>
<keyword evidence="2" id="KW-0963">Cytoplasm</keyword>
<keyword evidence="6" id="KW-1185">Reference proteome</keyword>
<dbReference type="Pfam" id="PF00400">
    <property type="entry name" value="WD40"/>
    <property type="match status" value="7"/>
</dbReference>
<dbReference type="RefSeq" id="XP_027342987.1">
    <property type="nucleotide sequence ID" value="XM_027487186.1"/>
</dbReference>
<name>A0A8B8KGP3_ABRPR</name>
<reference evidence="7" key="2">
    <citation type="submission" date="2025-08" db="UniProtKB">
        <authorList>
            <consortium name="RefSeq"/>
        </authorList>
    </citation>
    <scope>IDENTIFICATION</scope>
    <source>
        <tissue evidence="7">Young leaves</tissue>
    </source>
</reference>
<accession>A0A8B8KGP3</accession>
<dbReference type="PROSITE" id="PS50082">
    <property type="entry name" value="WD_REPEATS_2"/>
    <property type="match status" value="5"/>
</dbReference>
<keyword evidence="4" id="KW-0677">Repeat</keyword>
<feature type="repeat" description="WD" evidence="5">
    <location>
        <begin position="372"/>
        <end position="407"/>
    </location>
</feature>
<evidence type="ECO:0000313" key="6">
    <source>
        <dbReference type="Proteomes" id="UP000694853"/>
    </source>
</evidence>
<dbReference type="PROSITE" id="PS00678">
    <property type="entry name" value="WD_REPEATS_1"/>
    <property type="match status" value="1"/>
</dbReference>
<sequence length="407" mass="44403">MNFHDAVCPFDDEDDDGEVYIDESDIIDAISLDDEDLPDADDDSESDHEANDDAVRIFKLDSSKILAALGFLLTRKLQLYSVACSPTDASLVAAGGNSNEGFIWRIGQEDLKFHLQGHTDSISSLAFSYDGQFLASGSLDGNVRVWDAFGNLQGELEGPGAQGGIEWIRWHPREHKILAGCSDSTVWMWDAVSFNFLNIFGHGDGRVTCGDFTSDGSRICAGSEDSTLMIRDVEGGGRNHILRRQPGHPYHTDRIKCLAISSTSTLALTGSEDGSIYLANINTGRVIDALAPRSESIECVGFAPSCSWAAVGGMDEKLIIWDIEHSLFRDSFNHEHGVSCLAWLGAWNVAAGCVDGKVRLWDSRSGECVKKFMVHKKAIESLSVSADQNFLFSASIDGKAVAYDMRM</sequence>
<proteinExistence type="predicted"/>
<dbReference type="FunFam" id="2.130.10.10:FF:000074">
    <property type="entry name" value="Angio-associated migratory cell protein-like protein"/>
    <property type="match status" value="1"/>
</dbReference>
<dbReference type="CDD" id="cd00200">
    <property type="entry name" value="WD40"/>
    <property type="match status" value="1"/>
</dbReference>
<dbReference type="KEGG" id="aprc:113855547"/>
<dbReference type="SUPFAM" id="SSF69322">
    <property type="entry name" value="Tricorn protease domain 2"/>
    <property type="match status" value="1"/>
</dbReference>
<dbReference type="AlphaFoldDB" id="A0A8B8KGP3"/>
<keyword evidence="3 5" id="KW-0853">WD repeat</keyword>
<dbReference type="Gene3D" id="2.130.10.10">
    <property type="entry name" value="YVTN repeat-like/Quinoprotein amine dehydrogenase"/>
    <property type="match status" value="1"/>
</dbReference>
<organism evidence="6 7">
    <name type="scientific">Abrus precatorius</name>
    <name type="common">Indian licorice</name>
    <name type="synonym">Glycine abrus</name>
    <dbReference type="NCBI Taxonomy" id="3816"/>
    <lineage>
        <taxon>Eukaryota</taxon>
        <taxon>Viridiplantae</taxon>
        <taxon>Streptophyta</taxon>
        <taxon>Embryophyta</taxon>
        <taxon>Tracheophyta</taxon>
        <taxon>Spermatophyta</taxon>
        <taxon>Magnoliopsida</taxon>
        <taxon>eudicotyledons</taxon>
        <taxon>Gunneridae</taxon>
        <taxon>Pentapetalae</taxon>
        <taxon>rosids</taxon>
        <taxon>fabids</taxon>
        <taxon>Fabales</taxon>
        <taxon>Fabaceae</taxon>
        <taxon>Papilionoideae</taxon>
        <taxon>50 kb inversion clade</taxon>
        <taxon>NPAAA clade</taxon>
        <taxon>indigoferoid/millettioid clade</taxon>
        <taxon>Abreae</taxon>
        <taxon>Abrus</taxon>
    </lineage>
</organism>
<dbReference type="InterPro" id="IPR020472">
    <property type="entry name" value="WD40_PAC1"/>
</dbReference>
<feature type="repeat" description="WD" evidence="5">
    <location>
        <begin position="248"/>
        <end position="289"/>
    </location>
</feature>
<evidence type="ECO:0000256" key="5">
    <source>
        <dbReference type="PROSITE-ProRule" id="PRU00221"/>
    </source>
</evidence>
<feature type="repeat" description="WD" evidence="5">
    <location>
        <begin position="115"/>
        <end position="147"/>
    </location>
</feature>
<dbReference type="InterPro" id="IPR001680">
    <property type="entry name" value="WD40_rpt"/>
</dbReference>
<dbReference type="PANTHER" id="PTHR19857">
    <property type="entry name" value="MITOCHONDRIAL DIVISION PROTEIN 1-RELATED"/>
    <property type="match status" value="1"/>
</dbReference>
<dbReference type="SMART" id="SM00320">
    <property type="entry name" value="WD40"/>
    <property type="match status" value="8"/>
</dbReference>
<comment type="subcellular location">
    <subcellularLocation>
        <location evidence="1">Cytoplasm</location>
    </subcellularLocation>
</comment>
<dbReference type="InterPro" id="IPR019775">
    <property type="entry name" value="WD40_repeat_CS"/>
</dbReference>
<evidence type="ECO:0000256" key="2">
    <source>
        <dbReference type="ARBA" id="ARBA00022490"/>
    </source>
</evidence>
<dbReference type="PRINTS" id="PR00320">
    <property type="entry name" value="GPROTEINBRPT"/>
</dbReference>
<dbReference type="PROSITE" id="PS50294">
    <property type="entry name" value="WD_REPEATS_REGION"/>
    <property type="match status" value="2"/>
</dbReference>
<dbReference type="OrthoDB" id="10261640at2759"/>
<dbReference type="SUPFAM" id="SSF50978">
    <property type="entry name" value="WD40 repeat-like"/>
    <property type="match status" value="1"/>
</dbReference>
<feature type="repeat" description="WD" evidence="5">
    <location>
        <begin position="331"/>
        <end position="371"/>
    </location>
</feature>
<dbReference type="InterPro" id="IPR051179">
    <property type="entry name" value="WD_repeat_multifunction"/>
</dbReference>